<dbReference type="GO" id="GO:0016787">
    <property type="term" value="F:hydrolase activity"/>
    <property type="evidence" value="ECO:0007669"/>
    <property type="project" value="UniProtKB-KW"/>
</dbReference>
<protein>
    <submittedName>
        <fullName evidence="7">NUDIX domain-containing protein</fullName>
    </submittedName>
</protein>
<dbReference type="Proteomes" id="UP000308760">
    <property type="component" value="Unassembled WGS sequence"/>
</dbReference>
<dbReference type="EMBL" id="STGY01000056">
    <property type="protein sequence ID" value="THV40521.1"/>
    <property type="molecule type" value="Genomic_DNA"/>
</dbReference>
<evidence type="ECO:0000256" key="2">
    <source>
        <dbReference type="ARBA" id="ARBA00005582"/>
    </source>
</evidence>
<comment type="similarity">
    <text evidence="2 5">Belongs to the Nudix hydrolase family.</text>
</comment>
<evidence type="ECO:0000256" key="4">
    <source>
        <dbReference type="ARBA" id="ARBA00022842"/>
    </source>
</evidence>
<feature type="domain" description="Nudix hydrolase" evidence="6">
    <location>
        <begin position="10"/>
        <end position="150"/>
    </location>
</feature>
<keyword evidence="3 5" id="KW-0378">Hydrolase</keyword>
<dbReference type="PANTHER" id="PTHR43046">
    <property type="entry name" value="GDP-MANNOSE MANNOSYL HYDROLASE"/>
    <property type="match status" value="1"/>
</dbReference>
<organism evidence="7 8">
    <name type="scientific">Glycomyces buryatensis</name>
    <dbReference type="NCBI Taxonomy" id="2570927"/>
    <lineage>
        <taxon>Bacteria</taxon>
        <taxon>Bacillati</taxon>
        <taxon>Actinomycetota</taxon>
        <taxon>Actinomycetes</taxon>
        <taxon>Glycomycetales</taxon>
        <taxon>Glycomycetaceae</taxon>
        <taxon>Glycomyces</taxon>
    </lineage>
</organism>
<name>A0A4S8QAK2_9ACTN</name>
<evidence type="ECO:0000256" key="1">
    <source>
        <dbReference type="ARBA" id="ARBA00001946"/>
    </source>
</evidence>
<dbReference type="InterPro" id="IPR020476">
    <property type="entry name" value="Nudix_hydrolase"/>
</dbReference>
<dbReference type="PRINTS" id="PR00502">
    <property type="entry name" value="NUDIXFAMILY"/>
</dbReference>
<dbReference type="Gene3D" id="3.90.79.10">
    <property type="entry name" value="Nucleoside Triphosphate Pyrophosphohydrolase"/>
    <property type="match status" value="1"/>
</dbReference>
<comment type="cofactor">
    <cofactor evidence="1">
        <name>Mg(2+)</name>
        <dbReference type="ChEBI" id="CHEBI:18420"/>
    </cofactor>
</comment>
<accession>A0A4S8QAK2</accession>
<dbReference type="OrthoDB" id="9804442at2"/>
<dbReference type="PROSITE" id="PS00893">
    <property type="entry name" value="NUDIX_BOX"/>
    <property type="match status" value="1"/>
</dbReference>
<dbReference type="InterPro" id="IPR000086">
    <property type="entry name" value="NUDIX_hydrolase_dom"/>
</dbReference>
<evidence type="ECO:0000256" key="3">
    <source>
        <dbReference type="ARBA" id="ARBA00022801"/>
    </source>
</evidence>
<dbReference type="Pfam" id="PF00293">
    <property type="entry name" value="NUDIX"/>
    <property type="match status" value="1"/>
</dbReference>
<evidence type="ECO:0000259" key="6">
    <source>
        <dbReference type="PROSITE" id="PS51462"/>
    </source>
</evidence>
<keyword evidence="4" id="KW-0460">Magnesium</keyword>
<dbReference type="SUPFAM" id="SSF55811">
    <property type="entry name" value="Nudix"/>
    <property type="match status" value="1"/>
</dbReference>
<comment type="caution">
    <text evidence="7">The sequence shown here is derived from an EMBL/GenBank/DDBJ whole genome shotgun (WGS) entry which is preliminary data.</text>
</comment>
<evidence type="ECO:0000313" key="7">
    <source>
        <dbReference type="EMBL" id="THV40521.1"/>
    </source>
</evidence>
<reference evidence="8" key="1">
    <citation type="submission" date="2019-04" db="EMBL/GenBank/DDBJ databases">
        <title>Nocardioides xinjiangensis sp. nov.</title>
        <authorList>
            <person name="Liu S."/>
        </authorList>
    </citation>
    <scope>NUCLEOTIDE SEQUENCE [LARGE SCALE GENOMIC DNA]</scope>
    <source>
        <strain evidence="8">18</strain>
    </source>
</reference>
<keyword evidence="8" id="KW-1185">Reference proteome</keyword>
<evidence type="ECO:0000313" key="8">
    <source>
        <dbReference type="Proteomes" id="UP000308760"/>
    </source>
</evidence>
<reference evidence="7 8" key="2">
    <citation type="submission" date="2019-05" db="EMBL/GenBank/DDBJ databases">
        <title>Glycomyces buryatensis sp. nov.</title>
        <authorList>
            <person name="Nikitina E."/>
        </authorList>
    </citation>
    <scope>NUCLEOTIDE SEQUENCE [LARGE SCALE GENOMIC DNA]</scope>
    <source>
        <strain evidence="7 8">18</strain>
    </source>
</reference>
<proteinExistence type="inferred from homology"/>
<dbReference type="InterPro" id="IPR015797">
    <property type="entry name" value="NUDIX_hydrolase-like_dom_sf"/>
</dbReference>
<dbReference type="PANTHER" id="PTHR43046:SF12">
    <property type="entry name" value="GDP-MANNOSE MANNOSYL HYDROLASE"/>
    <property type="match status" value="1"/>
</dbReference>
<dbReference type="AlphaFoldDB" id="A0A4S8QAK2"/>
<dbReference type="InterPro" id="IPR020084">
    <property type="entry name" value="NUDIX_hydrolase_CS"/>
</dbReference>
<gene>
    <name evidence="7" type="ORF">FAB82_14720</name>
</gene>
<dbReference type="RefSeq" id="WP_136535296.1">
    <property type="nucleotide sequence ID" value="NZ_STGY01000056.1"/>
</dbReference>
<dbReference type="PROSITE" id="PS51462">
    <property type="entry name" value="NUDIX"/>
    <property type="match status" value="1"/>
</dbReference>
<evidence type="ECO:0000256" key="5">
    <source>
        <dbReference type="RuleBase" id="RU003476"/>
    </source>
</evidence>
<sequence length="172" mass="19052">MSIETETGATLRIAARVILLDQHDTVLHVGGGKCLDGITRWFLPGGGVDPDEAIAVAAARELVEETGLRIDPVALGDPVGYGTFVGFPEGRLFVQKNWLFFHRTERFEPRLNSDIAYEQDFTFEWFPIDQCGTSDGTVRPDLLIDFVKRLRDGDTPDEPVNIGGAFSPRFVN</sequence>